<evidence type="ECO:0000256" key="1">
    <source>
        <dbReference type="ARBA" id="ARBA00022485"/>
    </source>
</evidence>
<dbReference type="RefSeq" id="WP_090042662.1">
    <property type="nucleotide sequence ID" value="NZ_FOKI01000034.1"/>
</dbReference>
<dbReference type="InterPro" id="IPR017896">
    <property type="entry name" value="4Fe4S_Fe-S-bd"/>
</dbReference>
<evidence type="ECO:0000313" key="11">
    <source>
        <dbReference type="Proteomes" id="UP000198619"/>
    </source>
</evidence>
<dbReference type="PROSITE" id="PS00198">
    <property type="entry name" value="4FE4S_FER_1"/>
    <property type="match status" value="1"/>
</dbReference>
<keyword evidence="11" id="KW-1185">Reference proteome</keyword>
<evidence type="ECO:0000256" key="8">
    <source>
        <dbReference type="ARBA" id="ARBA00023014"/>
    </source>
</evidence>
<dbReference type="OrthoDB" id="9784571at2"/>
<evidence type="ECO:0000259" key="9">
    <source>
        <dbReference type="PROSITE" id="PS51379"/>
    </source>
</evidence>
<dbReference type="InterPro" id="IPR017900">
    <property type="entry name" value="4Fe4S_Fe_S_CS"/>
</dbReference>
<name>A0A1I1AIF2_9CLOT</name>
<dbReference type="Proteomes" id="UP000198619">
    <property type="component" value="Unassembled WGS sequence"/>
</dbReference>
<evidence type="ECO:0000256" key="3">
    <source>
        <dbReference type="ARBA" id="ARBA00022694"/>
    </source>
</evidence>
<keyword evidence="5" id="KW-0671">Queuosine biosynthesis</keyword>
<evidence type="ECO:0000256" key="2">
    <source>
        <dbReference type="ARBA" id="ARBA00022490"/>
    </source>
</evidence>
<dbReference type="PANTHER" id="PTHR30002">
    <property type="entry name" value="EPOXYQUEUOSINE REDUCTASE"/>
    <property type="match status" value="1"/>
</dbReference>
<keyword evidence="4" id="KW-0479">Metal-binding</keyword>
<sequence>MKNRIISFCNDLGLDTIGFVKCRKFKELIELYTYRKNKNLENEFEETDIEKRINPFIYMENGKTIISIAFPYMKNFDLNDEIYFSKYTQVMDYHKVVRLYLDKICKFIQSLGGEAIPLVDSNSLPERHIAALGGVGFIGKNNMVITKKYGSYVFLGEIITSLNIQCENNINLDEILSFKKCNECHRCYEKCPTKSINIHNKNCNICLSYITQKKEIDDKWLDKLNGRLFGCDTCQTVCPYNKYIEKSLINEFKTMDFMKNINIEEIIYMDKKTFKEKYIKTSCGWRGKSILQRNALIACLTLNGNYYIDDKKILSPYVKEYYNRLLNKGDL</sequence>
<reference evidence="10 11" key="1">
    <citation type="submission" date="2016-10" db="EMBL/GenBank/DDBJ databases">
        <authorList>
            <person name="de Groot N.N."/>
        </authorList>
    </citation>
    <scope>NUCLEOTIDE SEQUENCE [LARGE SCALE GENOMIC DNA]</scope>
    <source>
        <strain evidence="10 11">DSM 12271</strain>
    </source>
</reference>
<dbReference type="GO" id="GO:0046872">
    <property type="term" value="F:metal ion binding"/>
    <property type="evidence" value="ECO:0007669"/>
    <property type="project" value="UniProtKB-KW"/>
</dbReference>
<dbReference type="InterPro" id="IPR013542">
    <property type="entry name" value="QueG_DUF1730"/>
</dbReference>
<evidence type="ECO:0000256" key="7">
    <source>
        <dbReference type="ARBA" id="ARBA00023004"/>
    </source>
</evidence>
<dbReference type="Pfam" id="PF08331">
    <property type="entry name" value="QueG_DUF1730"/>
    <property type="match status" value="1"/>
</dbReference>
<dbReference type="InterPro" id="IPR004453">
    <property type="entry name" value="QueG"/>
</dbReference>
<keyword evidence="3" id="KW-0819">tRNA processing</keyword>
<dbReference type="AlphaFoldDB" id="A0A1I1AIF2"/>
<keyword evidence="2" id="KW-0963">Cytoplasm</keyword>
<keyword evidence="1" id="KW-0004">4Fe-4S</keyword>
<gene>
    <name evidence="10" type="ORF">SAMN04488528_103432</name>
</gene>
<evidence type="ECO:0000256" key="4">
    <source>
        <dbReference type="ARBA" id="ARBA00022723"/>
    </source>
</evidence>
<keyword evidence="7" id="KW-0408">Iron</keyword>
<accession>A0A1I1AIF2</accession>
<dbReference type="EMBL" id="FOKI01000034">
    <property type="protein sequence ID" value="SFB36230.1"/>
    <property type="molecule type" value="Genomic_DNA"/>
</dbReference>
<dbReference type="SUPFAM" id="SSF46548">
    <property type="entry name" value="alpha-helical ferredoxin"/>
    <property type="match status" value="1"/>
</dbReference>
<protein>
    <submittedName>
        <fullName evidence="10">Epoxyqueuosine reductase</fullName>
    </submittedName>
</protein>
<dbReference type="GO" id="GO:0051539">
    <property type="term" value="F:4 iron, 4 sulfur cluster binding"/>
    <property type="evidence" value="ECO:0007669"/>
    <property type="project" value="UniProtKB-KW"/>
</dbReference>
<dbReference type="PANTHER" id="PTHR30002:SF4">
    <property type="entry name" value="EPOXYQUEUOSINE REDUCTASE"/>
    <property type="match status" value="1"/>
</dbReference>
<evidence type="ECO:0000256" key="6">
    <source>
        <dbReference type="ARBA" id="ARBA00023002"/>
    </source>
</evidence>
<dbReference type="Pfam" id="PF13484">
    <property type="entry name" value="Fer4_16"/>
    <property type="match status" value="1"/>
</dbReference>
<evidence type="ECO:0000313" key="10">
    <source>
        <dbReference type="EMBL" id="SFB36230.1"/>
    </source>
</evidence>
<dbReference type="NCBIfam" id="TIGR00276">
    <property type="entry name" value="tRNA epoxyqueuosine(34) reductase QueG"/>
    <property type="match status" value="1"/>
</dbReference>
<dbReference type="GO" id="GO:0008616">
    <property type="term" value="P:tRNA queuosine(34) biosynthetic process"/>
    <property type="evidence" value="ECO:0007669"/>
    <property type="project" value="UniProtKB-KW"/>
</dbReference>
<proteinExistence type="predicted"/>
<evidence type="ECO:0000256" key="5">
    <source>
        <dbReference type="ARBA" id="ARBA00022785"/>
    </source>
</evidence>
<dbReference type="GO" id="GO:0052693">
    <property type="term" value="F:epoxyqueuosine reductase activity"/>
    <property type="evidence" value="ECO:0007669"/>
    <property type="project" value="TreeGrafter"/>
</dbReference>
<dbReference type="STRING" id="84698.SAMN04488528_103432"/>
<organism evidence="10 11">
    <name type="scientific">Clostridium frigidicarnis</name>
    <dbReference type="NCBI Taxonomy" id="84698"/>
    <lineage>
        <taxon>Bacteria</taxon>
        <taxon>Bacillati</taxon>
        <taxon>Bacillota</taxon>
        <taxon>Clostridia</taxon>
        <taxon>Eubacteriales</taxon>
        <taxon>Clostridiaceae</taxon>
        <taxon>Clostridium</taxon>
    </lineage>
</organism>
<keyword evidence="8" id="KW-0411">Iron-sulfur</keyword>
<keyword evidence="6" id="KW-0560">Oxidoreductase</keyword>
<feature type="domain" description="4Fe-4S ferredoxin-type" evidence="9">
    <location>
        <begin position="172"/>
        <end position="201"/>
    </location>
</feature>
<dbReference type="PROSITE" id="PS51379">
    <property type="entry name" value="4FE4S_FER_2"/>
    <property type="match status" value="1"/>
</dbReference>